<accession>A0AAE0GUG8</accession>
<feature type="region of interest" description="Disordered" evidence="4">
    <location>
        <begin position="202"/>
        <end position="224"/>
    </location>
</feature>
<gene>
    <name evidence="5" type="ORF">CYMTET_8658</name>
</gene>
<sequence>MCASCCQVAVSVDGSFFVADGGCHDRIAHFNAQGWYIAQFYSSMRKAFVPHSVALDECAGRIYVADRPDMLVAVYTWAGRLITFLSLRDFGPMQDLALVPGELGGHLLVLTSPRRKGGSSAVIALRMNPKTNKLIVSAVVALPTISYPHRLAVLGGVSVPSLQLFIGDINHRAASHVHKVAASGGEESLDRIGPRELSYGLGPALHADSPGSPTSASTGRRTRMSLNDQRKYRHMKKHPHLAWLVSHGVYPNRSSLTKSAGVYHNGSRASKPSWILEN</sequence>
<evidence type="ECO:0000256" key="1">
    <source>
        <dbReference type="ARBA" id="ARBA00022729"/>
    </source>
</evidence>
<feature type="region of interest" description="Disordered" evidence="4">
    <location>
        <begin position="259"/>
        <end position="278"/>
    </location>
</feature>
<keyword evidence="6" id="KW-1185">Reference proteome</keyword>
<dbReference type="EMBL" id="LGRX02002690">
    <property type="protein sequence ID" value="KAK3283656.1"/>
    <property type="molecule type" value="Genomic_DNA"/>
</dbReference>
<dbReference type="InterPro" id="IPR011042">
    <property type="entry name" value="6-blade_b-propeller_TolB-like"/>
</dbReference>
<organism evidence="5 6">
    <name type="scientific">Cymbomonas tetramitiformis</name>
    <dbReference type="NCBI Taxonomy" id="36881"/>
    <lineage>
        <taxon>Eukaryota</taxon>
        <taxon>Viridiplantae</taxon>
        <taxon>Chlorophyta</taxon>
        <taxon>Pyramimonadophyceae</taxon>
        <taxon>Pyramimonadales</taxon>
        <taxon>Pyramimonadaceae</taxon>
        <taxon>Cymbomonas</taxon>
    </lineage>
</organism>
<dbReference type="PANTHER" id="PTHR10680">
    <property type="entry name" value="PEPTIDYL-GLYCINE ALPHA-AMIDATING MONOOXYGENASE"/>
    <property type="match status" value="1"/>
</dbReference>
<comment type="caution">
    <text evidence="5">The sequence shown here is derived from an EMBL/GenBank/DDBJ whole genome shotgun (WGS) entry which is preliminary data.</text>
</comment>
<dbReference type="AlphaFoldDB" id="A0AAE0GUG8"/>
<proteinExistence type="predicted"/>
<protein>
    <submittedName>
        <fullName evidence="5">Uncharacterized protein</fullName>
    </submittedName>
</protein>
<evidence type="ECO:0000256" key="4">
    <source>
        <dbReference type="SAM" id="MobiDB-lite"/>
    </source>
</evidence>
<evidence type="ECO:0000256" key="2">
    <source>
        <dbReference type="ARBA" id="ARBA00022737"/>
    </source>
</evidence>
<keyword evidence="1" id="KW-0732">Signal</keyword>
<dbReference type="InterPro" id="IPR001258">
    <property type="entry name" value="NHL_repeat"/>
</dbReference>
<evidence type="ECO:0000313" key="6">
    <source>
        <dbReference type="Proteomes" id="UP001190700"/>
    </source>
</evidence>
<evidence type="ECO:0000313" key="5">
    <source>
        <dbReference type="EMBL" id="KAK3283656.1"/>
    </source>
</evidence>
<keyword evidence="2" id="KW-0677">Repeat</keyword>
<feature type="compositionally biased region" description="Polar residues" evidence="4">
    <location>
        <begin position="211"/>
        <end position="224"/>
    </location>
</feature>
<keyword evidence="3" id="KW-0325">Glycoprotein</keyword>
<dbReference type="Gene3D" id="2.120.10.30">
    <property type="entry name" value="TolB, C-terminal domain"/>
    <property type="match status" value="1"/>
</dbReference>
<dbReference type="Pfam" id="PF01436">
    <property type="entry name" value="NHL"/>
    <property type="match status" value="1"/>
</dbReference>
<evidence type="ECO:0000256" key="3">
    <source>
        <dbReference type="ARBA" id="ARBA00023180"/>
    </source>
</evidence>
<name>A0AAE0GUG8_9CHLO</name>
<dbReference type="Proteomes" id="UP001190700">
    <property type="component" value="Unassembled WGS sequence"/>
</dbReference>
<reference evidence="5 6" key="1">
    <citation type="journal article" date="2015" name="Genome Biol. Evol.">
        <title>Comparative Genomics of a Bacterivorous Green Alga Reveals Evolutionary Causalities and Consequences of Phago-Mixotrophic Mode of Nutrition.</title>
        <authorList>
            <person name="Burns J.A."/>
            <person name="Paasch A."/>
            <person name="Narechania A."/>
            <person name="Kim E."/>
        </authorList>
    </citation>
    <scope>NUCLEOTIDE SEQUENCE [LARGE SCALE GENOMIC DNA]</scope>
    <source>
        <strain evidence="5 6">PLY_AMNH</strain>
    </source>
</reference>
<dbReference type="SUPFAM" id="SSF63825">
    <property type="entry name" value="YWTD domain"/>
    <property type="match status" value="1"/>
</dbReference>